<keyword evidence="3" id="KW-0961">Cell wall biogenesis/degradation</keyword>
<dbReference type="GO" id="GO:0005524">
    <property type="term" value="F:ATP binding"/>
    <property type="evidence" value="ECO:0007669"/>
    <property type="project" value="UniProtKB-UniRule"/>
</dbReference>
<dbReference type="OrthoDB" id="9813261at2"/>
<evidence type="ECO:0000256" key="3">
    <source>
        <dbReference type="ARBA" id="ARBA00023316"/>
    </source>
</evidence>
<dbReference type="SUPFAM" id="SSF56059">
    <property type="entry name" value="Glutathione synthetase ATP-binding domain-like"/>
    <property type="match status" value="1"/>
</dbReference>
<dbReference type="InterPro" id="IPR016185">
    <property type="entry name" value="PreATP-grasp_dom_sf"/>
</dbReference>
<keyword evidence="7" id="KW-1185">Reference proteome</keyword>
<evidence type="ECO:0000313" key="7">
    <source>
        <dbReference type="Proteomes" id="UP000320672"/>
    </source>
</evidence>
<evidence type="ECO:0000313" key="6">
    <source>
        <dbReference type="EMBL" id="QDS92385.1"/>
    </source>
</evidence>
<name>A0A517MBZ1_9BACT</name>
<evidence type="ECO:0000256" key="1">
    <source>
        <dbReference type="ARBA" id="ARBA00010871"/>
    </source>
</evidence>
<evidence type="ECO:0000256" key="4">
    <source>
        <dbReference type="PROSITE-ProRule" id="PRU00409"/>
    </source>
</evidence>
<dbReference type="RefSeq" id="WP_145350646.1">
    <property type="nucleotide sequence ID" value="NZ_CP036262.1"/>
</dbReference>
<keyword evidence="4" id="KW-0067">ATP-binding</keyword>
<evidence type="ECO:0000256" key="2">
    <source>
        <dbReference type="ARBA" id="ARBA00022598"/>
    </source>
</evidence>
<protein>
    <submittedName>
        <fullName evidence="6">Ddl-like protein</fullName>
        <ecNumber evidence="6">6.3.2.4</ecNumber>
    </submittedName>
</protein>
<organism evidence="6 7">
    <name type="scientific">Roseimaritima multifibrata</name>
    <dbReference type="NCBI Taxonomy" id="1930274"/>
    <lineage>
        <taxon>Bacteria</taxon>
        <taxon>Pseudomonadati</taxon>
        <taxon>Planctomycetota</taxon>
        <taxon>Planctomycetia</taxon>
        <taxon>Pirellulales</taxon>
        <taxon>Pirellulaceae</taxon>
        <taxon>Roseimaritima</taxon>
    </lineage>
</organism>
<dbReference type="PROSITE" id="PS50975">
    <property type="entry name" value="ATP_GRASP"/>
    <property type="match status" value="1"/>
</dbReference>
<evidence type="ECO:0000259" key="5">
    <source>
        <dbReference type="PROSITE" id="PS50975"/>
    </source>
</evidence>
<dbReference type="InterPro" id="IPR011761">
    <property type="entry name" value="ATP-grasp"/>
</dbReference>
<keyword evidence="2 6" id="KW-0436">Ligase</keyword>
<dbReference type="GO" id="GO:0071555">
    <property type="term" value="P:cell wall organization"/>
    <property type="evidence" value="ECO:0007669"/>
    <property type="project" value="UniProtKB-KW"/>
</dbReference>
<dbReference type="EC" id="6.3.2.4" evidence="6"/>
<dbReference type="PANTHER" id="PTHR23132">
    <property type="entry name" value="D-ALANINE--D-ALANINE LIGASE"/>
    <property type="match status" value="1"/>
</dbReference>
<proteinExistence type="inferred from homology"/>
<accession>A0A517MBZ1</accession>
<dbReference type="Proteomes" id="UP000320672">
    <property type="component" value="Chromosome"/>
</dbReference>
<gene>
    <name evidence="6" type="ORF">FF011L_11280</name>
</gene>
<dbReference type="Pfam" id="PF07478">
    <property type="entry name" value="Dala_Dala_lig_C"/>
    <property type="match status" value="1"/>
</dbReference>
<dbReference type="SUPFAM" id="SSF52440">
    <property type="entry name" value="PreATP-grasp domain"/>
    <property type="match status" value="1"/>
</dbReference>
<dbReference type="InterPro" id="IPR013815">
    <property type="entry name" value="ATP_grasp_subdomain_1"/>
</dbReference>
<reference evidence="6 7" key="1">
    <citation type="submission" date="2019-02" db="EMBL/GenBank/DDBJ databases">
        <title>Deep-cultivation of Planctomycetes and their phenomic and genomic characterization uncovers novel biology.</title>
        <authorList>
            <person name="Wiegand S."/>
            <person name="Jogler M."/>
            <person name="Boedeker C."/>
            <person name="Pinto D."/>
            <person name="Vollmers J."/>
            <person name="Rivas-Marin E."/>
            <person name="Kohn T."/>
            <person name="Peeters S.H."/>
            <person name="Heuer A."/>
            <person name="Rast P."/>
            <person name="Oberbeckmann S."/>
            <person name="Bunk B."/>
            <person name="Jeske O."/>
            <person name="Meyerdierks A."/>
            <person name="Storesund J.E."/>
            <person name="Kallscheuer N."/>
            <person name="Luecker S."/>
            <person name="Lage O.M."/>
            <person name="Pohl T."/>
            <person name="Merkel B.J."/>
            <person name="Hornburger P."/>
            <person name="Mueller R.-W."/>
            <person name="Bruemmer F."/>
            <person name="Labrenz M."/>
            <person name="Spormann A.M."/>
            <person name="Op den Camp H."/>
            <person name="Overmann J."/>
            <person name="Amann R."/>
            <person name="Jetten M.S.M."/>
            <person name="Mascher T."/>
            <person name="Medema M.H."/>
            <person name="Devos D.P."/>
            <person name="Kaster A.-K."/>
            <person name="Ovreas L."/>
            <person name="Rohde M."/>
            <person name="Galperin M.Y."/>
            <person name="Jogler C."/>
        </authorList>
    </citation>
    <scope>NUCLEOTIDE SEQUENCE [LARGE SCALE GENOMIC DNA]</scope>
    <source>
        <strain evidence="6 7">FF011L</strain>
    </source>
</reference>
<keyword evidence="4" id="KW-0547">Nucleotide-binding</keyword>
<dbReference type="PANTHER" id="PTHR23132:SF26">
    <property type="entry name" value="BLR7451 PROTEIN"/>
    <property type="match status" value="1"/>
</dbReference>
<dbReference type="KEGG" id="rml:FF011L_11280"/>
<feature type="domain" description="ATP-grasp" evidence="5">
    <location>
        <begin position="119"/>
        <end position="331"/>
    </location>
</feature>
<dbReference type="EMBL" id="CP036262">
    <property type="protein sequence ID" value="QDS92385.1"/>
    <property type="molecule type" value="Genomic_DNA"/>
</dbReference>
<dbReference type="Gene3D" id="3.30.470.20">
    <property type="entry name" value="ATP-grasp fold, B domain"/>
    <property type="match status" value="1"/>
</dbReference>
<dbReference type="InterPro" id="IPR011095">
    <property type="entry name" value="Dala_Dala_lig_C"/>
</dbReference>
<comment type="similarity">
    <text evidence="1">Belongs to the D-alanine--D-alanine ligase family.</text>
</comment>
<dbReference type="AlphaFoldDB" id="A0A517MBZ1"/>
<dbReference type="Gene3D" id="3.30.1490.20">
    <property type="entry name" value="ATP-grasp fold, A domain"/>
    <property type="match status" value="1"/>
</dbReference>
<dbReference type="GO" id="GO:0046872">
    <property type="term" value="F:metal ion binding"/>
    <property type="evidence" value="ECO:0007669"/>
    <property type="project" value="InterPro"/>
</dbReference>
<dbReference type="GO" id="GO:0008716">
    <property type="term" value="F:D-alanine-D-alanine ligase activity"/>
    <property type="evidence" value="ECO:0007669"/>
    <property type="project" value="UniProtKB-EC"/>
</dbReference>
<sequence>MSKATRVLMLVRDGHVPPETTEGFSEKEIDAWKAEFDVADTLKSMGHEILPLGVYDDLAPIRQAIQEFQPDITFMLLEEFHGVVTYDQAVTSYLELMRQPYTGCNPRGLLLSKDKSLCKKILTYHRIPTPKFAVFPIGRRIRRPQRLPFPLFVKSATEDASLGISRASIVHSDEALVERVKYLHGLTGGDVIAEQYIDGRELYVGVIGNERLQTFTTWELLFSKTPADQPKIATRSVKWNRKYQERHGIETKAAENLPEGVAKRIPSICKRVYRALGMSGYARMDLRVTEDGQIYVIEANANPNIEFGEDFSESAESSGISYEKLLQRIINLGLSYKAPWQG</sequence>